<reference evidence="5" key="1">
    <citation type="journal article" date="2019" name="Int. J. Syst. Evol. Microbiol.">
        <title>The Global Catalogue of Microorganisms (GCM) 10K type strain sequencing project: providing services to taxonomists for standard genome sequencing and annotation.</title>
        <authorList>
            <consortium name="The Broad Institute Genomics Platform"/>
            <consortium name="The Broad Institute Genome Sequencing Center for Infectious Disease"/>
            <person name="Wu L."/>
            <person name="Ma J."/>
        </authorList>
    </citation>
    <scope>NUCLEOTIDE SEQUENCE [LARGE SCALE GENOMIC DNA]</scope>
    <source>
        <strain evidence="5">JCM 10303</strain>
    </source>
</reference>
<dbReference type="SUPFAM" id="SSF48208">
    <property type="entry name" value="Six-hairpin glycosidases"/>
    <property type="match status" value="1"/>
</dbReference>
<keyword evidence="5" id="KW-1185">Reference proteome</keyword>
<dbReference type="Proteomes" id="UP001500729">
    <property type="component" value="Unassembled WGS sequence"/>
</dbReference>
<feature type="region of interest" description="Disordered" evidence="3">
    <location>
        <begin position="244"/>
        <end position="263"/>
    </location>
</feature>
<dbReference type="EMBL" id="BAAAGS010000026">
    <property type="protein sequence ID" value="GAA0536254.1"/>
    <property type="molecule type" value="Genomic_DNA"/>
</dbReference>
<organism evidence="4 5">
    <name type="scientific">Saccharopolyspora erythraea</name>
    <name type="common">Streptomyces erythraeus</name>
    <dbReference type="NCBI Taxonomy" id="1836"/>
    <lineage>
        <taxon>Bacteria</taxon>
        <taxon>Bacillati</taxon>
        <taxon>Actinomycetota</taxon>
        <taxon>Actinomycetes</taxon>
        <taxon>Pseudonocardiales</taxon>
        <taxon>Pseudonocardiaceae</taxon>
        <taxon>Saccharopolyspora</taxon>
    </lineage>
</organism>
<dbReference type="RefSeq" id="WP_009947022.1">
    <property type="nucleotide sequence ID" value="NZ_BAAAGS010000026.1"/>
</dbReference>
<dbReference type="InterPro" id="IPR008928">
    <property type="entry name" value="6-hairpin_glycosidase_sf"/>
</dbReference>
<evidence type="ECO:0000313" key="4">
    <source>
        <dbReference type="EMBL" id="GAA0536254.1"/>
    </source>
</evidence>
<gene>
    <name evidence="4" type="ORF">GCM10009533_39320</name>
</gene>
<dbReference type="PANTHER" id="PTHR36845">
    <property type="entry name" value="HYDROLASE, PUTATIVE (AFU_ORTHOLOGUE AFUA_7G05090)-RELATED"/>
    <property type="match status" value="1"/>
</dbReference>
<dbReference type="Gene3D" id="1.50.10.10">
    <property type="match status" value="1"/>
</dbReference>
<protein>
    <recommendedName>
        <fullName evidence="6">Unsaturated glucuronyl hydrolase</fullName>
    </recommendedName>
</protein>
<accession>A0ABP3N922</accession>
<evidence type="ECO:0000256" key="2">
    <source>
        <dbReference type="ARBA" id="ARBA00038358"/>
    </source>
</evidence>
<comment type="similarity">
    <text evidence="2">Belongs to the glycosyl hydrolase 88 family.</text>
</comment>
<sequence length="347" mass="37259">MAGYERALERSLLGVNTTLEEVGDRFPMFARHPGGTWTTSRRGSWTGGFWVGLLWLRAAVTGEREHLRAASDWTESLLPRADDSTSTRAMTFWYGAALGHLLTGDARAAEVAHIGAKALAADFRPELGIIPMGTALGTGEHGLRESFVDPLAALVRLLPWSDGAHTALARAHLDEHVRLCLAADGAVSAHLRWDDATSRLRPEPRPGTWSRGQAWALLGLAEAATELDGAYLPLAHSVAEHWLRTRPHQPPPDRTDGPPAEPDTSAAAISAYALITLGRGCESGRRYRDFAMATVDALVDEHLTGSGALLHGSYRTGPDGTESVETVWGNFFLTLALAQLTGAVGPL</sequence>
<evidence type="ECO:0000256" key="1">
    <source>
        <dbReference type="ARBA" id="ARBA00022801"/>
    </source>
</evidence>
<name>A0ABP3N922_SACER</name>
<dbReference type="PANTHER" id="PTHR36845:SF1">
    <property type="entry name" value="HYDROLASE, PUTATIVE (AFU_ORTHOLOGUE AFUA_7G05090)-RELATED"/>
    <property type="match status" value="1"/>
</dbReference>
<dbReference type="InterPro" id="IPR052369">
    <property type="entry name" value="UG_Glycosaminoglycan_Hydrolase"/>
</dbReference>
<evidence type="ECO:0000256" key="3">
    <source>
        <dbReference type="SAM" id="MobiDB-lite"/>
    </source>
</evidence>
<dbReference type="InterPro" id="IPR012341">
    <property type="entry name" value="6hp_glycosidase-like_sf"/>
</dbReference>
<evidence type="ECO:0008006" key="6">
    <source>
        <dbReference type="Google" id="ProtNLM"/>
    </source>
</evidence>
<evidence type="ECO:0000313" key="5">
    <source>
        <dbReference type="Proteomes" id="UP001500729"/>
    </source>
</evidence>
<proteinExistence type="inferred from homology"/>
<keyword evidence="1" id="KW-0378">Hydrolase</keyword>
<comment type="caution">
    <text evidence="4">The sequence shown here is derived from an EMBL/GenBank/DDBJ whole genome shotgun (WGS) entry which is preliminary data.</text>
</comment>